<reference evidence="4" key="1">
    <citation type="submission" date="2023-07" db="EMBL/GenBank/DDBJ databases">
        <title>Conexibacter stalactiti sp. nov., isolated from stalactites in a lava cave and emended description of the genus Conexibacter.</title>
        <authorList>
            <person name="Lee S.D."/>
        </authorList>
    </citation>
    <scope>NUCLEOTIDE SEQUENCE [LARGE SCALE GENOMIC DNA]</scope>
    <source>
        <strain evidence="4">KCTC 39840</strain>
    </source>
</reference>
<evidence type="ECO:0000256" key="2">
    <source>
        <dbReference type="SAM" id="Phobius"/>
    </source>
</evidence>
<keyword evidence="4" id="KW-1185">Reference proteome</keyword>
<sequence>MSHPRFLPGVAEQLARAGRWLAADPADVVEFHATPHEVGDPDRSDDLASGGGDLAAGLRAWRDAIARGRRVAVARRALLVALALAALLLLARVAFDAPPSWLVAALPVVLFAGLCLRARHRLALASIARLLDQRLALAETVGTAWELSDDRSPATEPRAGQVVADGTRPSPAPDSLAQRVIDDGARLVWSARERAQVRPRPAGGEWTAVTAAVVVLAALVAIGPAGGGAGDAADTTRADGDAARAAGTDDAARRTTTGATVTTPAAAPPATSTLPTGARRPSTAPGQSGAPAAAERSGAAPQIAVRRQPTRGASGSAGSGSGRGSGGTAAAGSGRAGAAGGAVGRREQTASAAPAASLPAPSQVKEFSAQGRRATSPVASGTPAQVTGRPAAGERGAARSGTRGAGSQVGRR</sequence>
<evidence type="ECO:0000256" key="1">
    <source>
        <dbReference type="SAM" id="MobiDB-lite"/>
    </source>
</evidence>
<evidence type="ECO:0000313" key="4">
    <source>
        <dbReference type="Proteomes" id="UP001284601"/>
    </source>
</evidence>
<name>A0ABU4HVV0_9ACTN</name>
<feature type="compositionally biased region" description="Low complexity" evidence="1">
    <location>
        <begin position="388"/>
        <end position="406"/>
    </location>
</feature>
<proteinExistence type="predicted"/>
<feature type="compositionally biased region" description="Gly residues" evidence="1">
    <location>
        <begin position="315"/>
        <end position="343"/>
    </location>
</feature>
<accession>A0ABU4HVV0</accession>
<protein>
    <submittedName>
        <fullName evidence="3">Uncharacterized protein</fullName>
    </submittedName>
</protein>
<keyword evidence="2" id="KW-1133">Transmembrane helix</keyword>
<dbReference type="Proteomes" id="UP001284601">
    <property type="component" value="Unassembled WGS sequence"/>
</dbReference>
<evidence type="ECO:0000313" key="3">
    <source>
        <dbReference type="EMBL" id="MDW5597456.1"/>
    </source>
</evidence>
<feature type="region of interest" description="Disordered" evidence="1">
    <location>
        <begin position="226"/>
        <end position="412"/>
    </location>
</feature>
<dbReference type="EMBL" id="JAWSTH010000088">
    <property type="protein sequence ID" value="MDW5597456.1"/>
    <property type="molecule type" value="Genomic_DNA"/>
</dbReference>
<feature type="non-terminal residue" evidence="3">
    <location>
        <position position="412"/>
    </location>
</feature>
<organism evidence="3 4">
    <name type="scientific">Conexibacter stalactiti</name>
    <dbReference type="NCBI Taxonomy" id="1940611"/>
    <lineage>
        <taxon>Bacteria</taxon>
        <taxon>Bacillati</taxon>
        <taxon>Actinomycetota</taxon>
        <taxon>Thermoleophilia</taxon>
        <taxon>Solirubrobacterales</taxon>
        <taxon>Conexibacteraceae</taxon>
        <taxon>Conexibacter</taxon>
    </lineage>
</organism>
<keyword evidence="2" id="KW-0812">Transmembrane</keyword>
<gene>
    <name evidence="3" type="ORF">R7226_24115</name>
</gene>
<keyword evidence="2" id="KW-0472">Membrane</keyword>
<feature type="transmembrane region" description="Helical" evidence="2">
    <location>
        <begin position="101"/>
        <end position="119"/>
    </location>
</feature>
<feature type="transmembrane region" description="Helical" evidence="2">
    <location>
        <begin position="77"/>
        <end position="95"/>
    </location>
</feature>
<feature type="compositionally biased region" description="Low complexity" evidence="1">
    <location>
        <begin position="288"/>
        <end position="301"/>
    </location>
</feature>
<feature type="region of interest" description="Disordered" evidence="1">
    <location>
        <begin position="148"/>
        <end position="173"/>
    </location>
</feature>
<feature type="compositionally biased region" description="Low complexity" evidence="1">
    <location>
        <begin position="350"/>
        <end position="362"/>
    </location>
</feature>
<feature type="compositionally biased region" description="Low complexity" evidence="1">
    <location>
        <begin position="243"/>
        <end position="278"/>
    </location>
</feature>
<comment type="caution">
    <text evidence="3">The sequence shown here is derived from an EMBL/GenBank/DDBJ whole genome shotgun (WGS) entry which is preliminary data.</text>
</comment>